<feature type="transmembrane region" description="Helical" evidence="6">
    <location>
        <begin position="162"/>
        <end position="182"/>
    </location>
</feature>
<dbReference type="Proteomes" id="UP000519158">
    <property type="component" value="Unassembled WGS sequence"/>
</dbReference>
<dbReference type="RefSeq" id="WP_171327291.1">
    <property type="nucleotide sequence ID" value="NZ_CAWPOP010000001.1"/>
</dbReference>
<dbReference type="InterPro" id="IPR000537">
    <property type="entry name" value="UbiA_prenyltransferase"/>
</dbReference>
<keyword evidence="2" id="KW-1003">Cell membrane</keyword>
<evidence type="ECO:0000313" key="8">
    <source>
        <dbReference type="Proteomes" id="UP000519158"/>
    </source>
</evidence>
<keyword evidence="3 6" id="KW-0812">Transmembrane</keyword>
<dbReference type="EMBL" id="VTXL01000001">
    <property type="protein sequence ID" value="NOJ11314.1"/>
    <property type="molecule type" value="Genomic_DNA"/>
</dbReference>
<evidence type="ECO:0000256" key="4">
    <source>
        <dbReference type="ARBA" id="ARBA00022989"/>
    </source>
</evidence>
<feature type="transmembrane region" description="Helical" evidence="6">
    <location>
        <begin position="202"/>
        <end position="222"/>
    </location>
</feature>
<evidence type="ECO:0000256" key="5">
    <source>
        <dbReference type="ARBA" id="ARBA00023136"/>
    </source>
</evidence>
<keyword evidence="4 6" id="KW-1133">Transmembrane helix</keyword>
<dbReference type="InterPro" id="IPR044878">
    <property type="entry name" value="UbiA_sf"/>
</dbReference>
<evidence type="ECO:0000256" key="2">
    <source>
        <dbReference type="ARBA" id="ARBA00022475"/>
    </source>
</evidence>
<dbReference type="Gene3D" id="1.10.357.140">
    <property type="entry name" value="UbiA prenyltransferase"/>
    <property type="match status" value="1"/>
</dbReference>
<feature type="transmembrane region" description="Helical" evidence="6">
    <location>
        <begin position="26"/>
        <end position="54"/>
    </location>
</feature>
<dbReference type="AlphaFoldDB" id="A0A7Y4FZP9"/>
<feature type="transmembrane region" description="Helical" evidence="6">
    <location>
        <begin position="106"/>
        <end position="126"/>
    </location>
</feature>
<evidence type="ECO:0000256" key="3">
    <source>
        <dbReference type="ARBA" id="ARBA00022692"/>
    </source>
</evidence>
<organism evidence="7 8">
    <name type="scientific">Vibrio splendidus</name>
    <dbReference type="NCBI Taxonomy" id="29497"/>
    <lineage>
        <taxon>Bacteria</taxon>
        <taxon>Pseudomonadati</taxon>
        <taxon>Pseudomonadota</taxon>
        <taxon>Gammaproteobacteria</taxon>
        <taxon>Vibrionales</taxon>
        <taxon>Vibrionaceae</taxon>
        <taxon>Vibrio</taxon>
    </lineage>
</organism>
<dbReference type="GO" id="GO:0016020">
    <property type="term" value="C:membrane"/>
    <property type="evidence" value="ECO:0007669"/>
    <property type="project" value="UniProtKB-SubCell"/>
</dbReference>
<sequence length="293" mass="32959">MENVKKTHKIGSIIELLRVRQYTKNLLIALPAFLAIQSQWIDVVAGVFVFSMLASAVYCINDAKDAIADSYHPKKQYRPIPSNRISEKEALQLAGLLIISSFSTSWYFGLGITSLLLAYLIINVFYSTIAKELAGVDVLIVSIGFFIRTLVGLEFVKQPETLYWILWPLFLASLSLSIGKRYSKLSLQNSDNRTSKLYTDKLLLGLLLSTSFITVYFSTILLNENIYSLIKYSGLNADIVNVISLVLIILYSRCIFLITYRKCEPATIFFSDKPIIFGLFSCAIIISFLLKGP</sequence>
<feature type="transmembrane region" description="Helical" evidence="6">
    <location>
        <begin position="272"/>
        <end position="290"/>
    </location>
</feature>
<evidence type="ECO:0008006" key="9">
    <source>
        <dbReference type="Google" id="ProtNLM"/>
    </source>
</evidence>
<proteinExistence type="predicted"/>
<feature type="transmembrane region" description="Helical" evidence="6">
    <location>
        <begin position="138"/>
        <end position="156"/>
    </location>
</feature>
<feature type="transmembrane region" description="Helical" evidence="6">
    <location>
        <begin position="242"/>
        <end position="260"/>
    </location>
</feature>
<comment type="subcellular location">
    <subcellularLocation>
        <location evidence="1">Membrane</location>
        <topology evidence="1">Multi-pass membrane protein</topology>
    </subcellularLocation>
</comment>
<reference evidence="7 8" key="1">
    <citation type="submission" date="2019-09" db="EMBL/GenBank/DDBJ databases">
        <title>Draft genome sequencing and comparative genomics of hatchery-associated Vibrios.</title>
        <authorList>
            <person name="Kehlet-Delgado H."/>
            <person name="Mueller R.S."/>
        </authorList>
    </citation>
    <scope>NUCLEOTIDE SEQUENCE [LARGE SCALE GENOMIC DNA]</scope>
    <source>
        <strain evidence="7 8">99-70-13A3</strain>
    </source>
</reference>
<dbReference type="Pfam" id="PF01040">
    <property type="entry name" value="UbiA"/>
    <property type="match status" value="1"/>
</dbReference>
<dbReference type="GO" id="GO:0016765">
    <property type="term" value="F:transferase activity, transferring alkyl or aryl (other than methyl) groups"/>
    <property type="evidence" value="ECO:0007669"/>
    <property type="project" value="InterPro"/>
</dbReference>
<evidence type="ECO:0000313" key="7">
    <source>
        <dbReference type="EMBL" id="NOJ11314.1"/>
    </source>
</evidence>
<gene>
    <name evidence="7" type="ORF">F0234_00875</name>
</gene>
<accession>A0A7Y4FZP9</accession>
<comment type="caution">
    <text evidence="7">The sequence shown here is derived from an EMBL/GenBank/DDBJ whole genome shotgun (WGS) entry which is preliminary data.</text>
</comment>
<evidence type="ECO:0000256" key="6">
    <source>
        <dbReference type="SAM" id="Phobius"/>
    </source>
</evidence>
<protein>
    <recommendedName>
        <fullName evidence="9">Decaprenyl-phosphate phosphoribosyltransferase</fullName>
    </recommendedName>
</protein>
<keyword evidence="5 6" id="KW-0472">Membrane</keyword>
<evidence type="ECO:0000256" key="1">
    <source>
        <dbReference type="ARBA" id="ARBA00004141"/>
    </source>
</evidence>
<name>A0A7Y4FZP9_VIBSP</name>